<dbReference type="InterPro" id="IPR009003">
    <property type="entry name" value="Peptidase_S1_PA"/>
</dbReference>
<dbReference type="GO" id="GO:0006508">
    <property type="term" value="P:proteolysis"/>
    <property type="evidence" value="ECO:0007669"/>
    <property type="project" value="UniProtKB-KW"/>
</dbReference>
<dbReference type="EMBL" id="JAANNP010000005">
    <property type="protein sequence ID" value="NHC14328.1"/>
    <property type="molecule type" value="Genomic_DNA"/>
</dbReference>
<keyword evidence="5" id="KW-1185">Reference proteome</keyword>
<dbReference type="Pfam" id="PF13365">
    <property type="entry name" value="Trypsin_2"/>
    <property type="match status" value="1"/>
</dbReference>
<feature type="region of interest" description="Disordered" evidence="1">
    <location>
        <begin position="508"/>
        <end position="618"/>
    </location>
</feature>
<proteinExistence type="predicted"/>
<evidence type="ECO:0000313" key="5">
    <source>
        <dbReference type="Proteomes" id="UP000800981"/>
    </source>
</evidence>
<dbReference type="PANTHER" id="PTHR43019">
    <property type="entry name" value="SERINE ENDOPROTEASE DEGS"/>
    <property type="match status" value="1"/>
</dbReference>
<accession>A0ABX0GYM6</accession>
<comment type="caution">
    <text evidence="4">The sequence shown here is derived from an EMBL/GenBank/DDBJ whole genome shotgun (WGS) entry which is preliminary data.</text>
</comment>
<keyword evidence="2" id="KW-0472">Membrane</keyword>
<protein>
    <submittedName>
        <fullName evidence="4">Serine protease</fullName>
    </submittedName>
</protein>
<keyword evidence="4" id="KW-0645">Protease</keyword>
<keyword evidence="3" id="KW-0732">Signal</keyword>
<name>A0ABX0GYM6_9ACTN</name>
<dbReference type="RefSeq" id="WP_166281726.1">
    <property type="nucleotide sequence ID" value="NZ_JAANNP010000005.1"/>
</dbReference>
<keyword evidence="2" id="KW-1133">Transmembrane helix</keyword>
<sequence>MNARSRMLLAGTAAAIAAGTLGAAPALAADEAASVRPETRVAERTNPAVQAVVTTYAATVAQREWTLAPAFNDLVTLAVQKALTGGIGADESAMWDYITTRFARDPDSYIKTTGKSRSKSYELQAVGSAFVLTPDGVLGTAAHVVTADDATKEQFASMAAEEFSTADMTSLELEELDLSDEAITAMQKAVATYNSTHVKVSMKAPKVEVLMGVAANGGTREGKPVPATVLASSAQDSGEDTALLRIRGYENLPTVAMGDSNTMAVGSKVYVSGFPADATYIQGMSEAATLQPTISAGTITATKTTESGVPLLQTDAKASPGSSGGACLDESGAVIGVLVSGAIDDRGVSVGQQFCQQGQVLQDQLRANNVTPATSVTTTKYNTALEDYFNHYYKRALPLFREVKDLFPSHAYADRYISDSQTAITAGQDETPSSSSLPLILGGAAAALLVVLGAVLAVVLRRRRKRAAAAAQQVFPVGAPGAGYAEAPAGGYGPAAQGAPVYAAGQHPAMPAQGQFPQQPQGPYAPAYPAAPVADGYPHATAPQGDHPTAPVPAQPAHQDRPHVPAPFQPLGHEYPPAPTPAPAPQVPAQPAYDASAQPEHPAAPFGFGPRSQGVRDL</sequence>
<dbReference type="GO" id="GO:0008233">
    <property type="term" value="F:peptidase activity"/>
    <property type="evidence" value="ECO:0007669"/>
    <property type="project" value="UniProtKB-KW"/>
</dbReference>
<dbReference type="SUPFAM" id="SSF50494">
    <property type="entry name" value="Trypsin-like serine proteases"/>
    <property type="match status" value="1"/>
</dbReference>
<reference evidence="4 5" key="1">
    <citation type="submission" date="2020-03" db="EMBL/GenBank/DDBJ databases">
        <title>Two novel Motilibacter sp.</title>
        <authorList>
            <person name="Liu S."/>
        </authorList>
    </citation>
    <scope>NUCLEOTIDE SEQUENCE [LARGE SCALE GENOMIC DNA]</scope>
    <source>
        <strain evidence="4 5">E257</strain>
    </source>
</reference>
<dbReference type="InterPro" id="IPR043504">
    <property type="entry name" value="Peptidase_S1_PA_chymotrypsin"/>
</dbReference>
<feature type="compositionally biased region" description="Low complexity" evidence="1">
    <location>
        <begin position="508"/>
        <end position="538"/>
    </location>
</feature>
<feature type="signal peptide" evidence="3">
    <location>
        <begin position="1"/>
        <end position="28"/>
    </location>
</feature>
<dbReference type="Proteomes" id="UP000800981">
    <property type="component" value="Unassembled WGS sequence"/>
</dbReference>
<dbReference type="Gene3D" id="2.40.10.10">
    <property type="entry name" value="Trypsin-like serine proteases"/>
    <property type="match status" value="2"/>
</dbReference>
<feature type="compositionally biased region" description="Pro residues" evidence="1">
    <location>
        <begin position="576"/>
        <end position="588"/>
    </location>
</feature>
<gene>
    <name evidence="4" type="ORF">G9H71_11120</name>
</gene>
<evidence type="ECO:0000256" key="3">
    <source>
        <dbReference type="SAM" id="SignalP"/>
    </source>
</evidence>
<evidence type="ECO:0000313" key="4">
    <source>
        <dbReference type="EMBL" id="NHC14328.1"/>
    </source>
</evidence>
<evidence type="ECO:0000256" key="2">
    <source>
        <dbReference type="SAM" id="Phobius"/>
    </source>
</evidence>
<keyword evidence="2" id="KW-0812">Transmembrane</keyword>
<organism evidence="4 5">
    <name type="scientific">Motilibacter deserti</name>
    <dbReference type="NCBI Taxonomy" id="2714956"/>
    <lineage>
        <taxon>Bacteria</taxon>
        <taxon>Bacillati</taxon>
        <taxon>Actinomycetota</taxon>
        <taxon>Actinomycetes</taxon>
        <taxon>Motilibacterales</taxon>
        <taxon>Motilibacteraceae</taxon>
        <taxon>Motilibacter</taxon>
    </lineage>
</organism>
<feature type="chain" id="PRO_5045302635" evidence="3">
    <location>
        <begin position="29"/>
        <end position="618"/>
    </location>
</feature>
<evidence type="ECO:0000256" key="1">
    <source>
        <dbReference type="SAM" id="MobiDB-lite"/>
    </source>
</evidence>
<dbReference type="PANTHER" id="PTHR43019:SF23">
    <property type="entry name" value="PROTEASE DO-LIKE 5, CHLOROPLASTIC"/>
    <property type="match status" value="1"/>
</dbReference>
<feature type="transmembrane region" description="Helical" evidence="2">
    <location>
        <begin position="439"/>
        <end position="460"/>
    </location>
</feature>
<keyword evidence="4" id="KW-0378">Hydrolase</keyword>